<comment type="caution">
    <text evidence="2">The sequence shown here is derived from an EMBL/GenBank/DDBJ whole genome shotgun (WGS) entry which is preliminary data.</text>
</comment>
<sequence length="59" mass="7103">MWLMETDGSLVLFIHQILKKNKYVFLCFLFRDDLNCILATSSAPHYFYCNCLFNIKTYR</sequence>
<evidence type="ECO:0000313" key="1">
    <source>
        <dbReference type="EMBL" id="KRX89467.1"/>
    </source>
</evidence>
<gene>
    <name evidence="1" type="ORF">T4E_12346</name>
    <name evidence="2" type="ORF">T4E_2276</name>
    <name evidence="3" type="ORF">T4E_4115</name>
</gene>
<organism evidence="2 4">
    <name type="scientific">Trichinella pseudospiralis</name>
    <name type="common">Parasitic roundworm</name>
    <dbReference type="NCBI Taxonomy" id="6337"/>
    <lineage>
        <taxon>Eukaryota</taxon>
        <taxon>Metazoa</taxon>
        <taxon>Ecdysozoa</taxon>
        <taxon>Nematoda</taxon>
        <taxon>Enoplea</taxon>
        <taxon>Dorylaimia</taxon>
        <taxon>Trichinellida</taxon>
        <taxon>Trichinellidae</taxon>
        <taxon>Trichinella</taxon>
    </lineage>
</organism>
<accession>A0A0V0XPF2</accession>
<name>A0A0V0XPF2_TRIPS</name>
<evidence type="ECO:0000313" key="3">
    <source>
        <dbReference type="EMBL" id="KRX95933.1"/>
    </source>
</evidence>
<dbReference type="AlphaFoldDB" id="A0A0V0XPF2"/>
<dbReference type="EMBL" id="JYDU01000197">
    <property type="protein sequence ID" value="KRX89467.1"/>
    <property type="molecule type" value="Genomic_DNA"/>
</dbReference>
<evidence type="ECO:0000313" key="2">
    <source>
        <dbReference type="EMBL" id="KRX89743.1"/>
    </source>
</evidence>
<dbReference type="Proteomes" id="UP000054815">
    <property type="component" value="Unassembled WGS sequence"/>
</dbReference>
<evidence type="ECO:0000313" key="4">
    <source>
        <dbReference type="Proteomes" id="UP000054815"/>
    </source>
</evidence>
<dbReference type="EMBL" id="JYDU01000188">
    <property type="protein sequence ID" value="KRX89743.1"/>
    <property type="molecule type" value="Genomic_DNA"/>
</dbReference>
<proteinExistence type="predicted"/>
<protein>
    <submittedName>
        <fullName evidence="2">Uncharacterized protein</fullName>
    </submittedName>
</protein>
<dbReference type="EMBL" id="JYDU01000049">
    <property type="protein sequence ID" value="KRX95933.1"/>
    <property type="molecule type" value="Genomic_DNA"/>
</dbReference>
<reference evidence="2 4" key="1">
    <citation type="submission" date="2015-01" db="EMBL/GenBank/DDBJ databases">
        <title>Evolution of Trichinella species and genotypes.</title>
        <authorList>
            <person name="Korhonen P.K."/>
            <person name="Edoardo P."/>
            <person name="Giuseppe L.R."/>
            <person name="Gasser R.B."/>
        </authorList>
    </citation>
    <scope>NUCLEOTIDE SEQUENCE [LARGE SCALE GENOMIC DNA]</scope>
    <source>
        <strain evidence="2">ISS141</strain>
    </source>
</reference>